<dbReference type="RefSeq" id="WP_380126825.1">
    <property type="nucleotide sequence ID" value="NZ_JBHSIU010000094.1"/>
</dbReference>
<name>A0ABV9WFE7_9ACTN</name>
<keyword evidence="2" id="KW-1185">Reference proteome</keyword>
<proteinExistence type="predicted"/>
<accession>A0ABV9WFE7</accession>
<reference evidence="2" key="1">
    <citation type="journal article" date="2019" name="Int. J. Syst. Evol. Microbiol.">
        <title>The Global Catalogue of Microorganisms (GCM) 10K type strain sequencing project: providing services to taxonomists for standard genome sequencing and annotation.</title>
        <authorList>
            <consortium name="The Broad Institute Genomics Platform"/>
            <consortium name="The Broad Institute Genome Sequencing Center for Infectious Disease"/>
            <person name="Wu L."/>
            <person name="Ma J."/>
        </authorList>
    </citation>
    <scope>NUCLEOTIDE SEQUENCE [LARGE SCALE GENOMIC DNA]</scope>
    <source>
        <strain evidence="2">CGMCC 4.7152</strain>
    </source>
</reference>
<comment type="caution">
    <text evidence="1">The sequence shown here is derived from an EMBL/GenBank/DDBJ whole genome shotgun (WGS) entry which is preliminary data.</text>
</comment>
<sequence length="251" mass="28018">MTQASGPVPPGGRIPPAERAQRNVHALVAGFDKLVCSFEAAPGWPGPSLYFHDRAIQVRREHTSAMSLLRDDRFLEYVYAVLPAWGMHRMGDQAAKVCDFEPFSTAVRNCSSALEELWDLRITALTSEQDAEVASKLWDIIARLKVSRSETQIVAGSKALHHVLPDLLPPIDRQYTFRFFTGQKQVAGDRRAFLDWYPHLAEIGRRARDSIMTTLERGGFMATGEAKVIDNAIIAFMRRGAVLPDKLIDGN</sequence>
<evidence type="ECO:0000313" key="2">
    <source>
        <dbReference type="Proteomes" id="UP001595912"/>
    </source>
</evidence>
<organism evidence="1 2">
    <name type="scientific">Dactylosporangium cerinum</name>
    <dbReference type="NCBI Taxonomy" id="1434730"/>
    <lineage>
        <taxon>Bacteria</taxon>
        <taxon>Bacillati</taxon>
        <taxon>Actinomycetota</taxon>
        <taxon>Actinomycetes</taxon>
        <taxon>Micromonosporales</taxon>
        <taxon>Micromonosporaceae</taxon>
        <taxon>Dactylosporangium</taxon>
    </lineage>
</organism>
<protein>
    <submittedName>
        <fullName evidence="1">Uncharacterized protein</fullName>
    </submittedName>
</protein>
<dbReference type="Proteomes" id="UP001595912">
    <property type="component" value="Unassembled WGS sequence"/>
</dbReference>
<dbReference type="EMBL" id="JBHSIU010000094">
    <property type="protein sequence ID" value="MFC5006212.1"/>
    <property type="molecule type" value="Genomic_DNA"/>
</dbReference>
<evidence type="ECO:0000313" key="1">
    <source>
        <dbReference type="EMBL" id="MFC5006212.1"/>
    </source>
</evidence>
<gene>
    <name evidence="1" type="ORF">ACFPIJ_51390</name>
</gene>